<dbReference type="AlphaFoldDB" id="A0A3Q2NS01"/>
<dbReference type="GO" id="GO:0031683">
    <property type="term" value="F:G-protein beta/gamma-subunit complex binding"/>
    <property type="evidence" value="ECO:0007669"/>
    <property type="project" value="InterPro"/>
</dbReference>
<dbReference type="SMART" id="SM00275">
    <property type="entry name" value="G_alpha"/>
    <property type="match status" value="1"/>
</dbReference>
<keyword evidence="5" id="KW-0597">Phosphoprotein</keyword>
<dbReference type="OrthoDB" id="5817230at2759"/>
<dbReference type="FunFam" id="3.40.50.300:FF:000692">
    <property type="entry name" value="Guanine nucleotide-binding protein subunit alpha"/>
    <property type="match status" value="1"/>
</dbReference>
<evidence type="ECO:0000256" key="3">
    <source>
        <dbReference type="ARBA" id="ARBA00010405"/>
    </source>
</evidence>
<dbReference type="PANTHER" id="PTHR10218">
    <property type="entry name" value="GTP-BINDING PROTEIN ALPHA SUBUNIT"/>
    <property type="match status" value="1"/>
</dbReference>
<protein>
    <submittedName>
        <fullName evidence="17">G protein subunit alpha 12</fullName>
    </submittedName>
</protein>
<dbReference type="GO" id="GO:0003924">
    <property type="term" value="F:GTPase activity"/>
    <property type="evidence" value="ECO:0007669"/>
    <property type="project" value="InterPro"/>
</dbReference>
<sequence length="413" mass="47850">MSGVVRTLSRCLLPAEATREPGGSKQGRREERDAAKEREARRRSREIDAMLARERRAVRRLVKILLLGAGESGKSTFLKQMRIINGQEFDKKALLDFRDTIYENILKGMRVLVDARDKLGISWQSCENEKQGMLVMSWEGRVGASGVEPSEFQLYVMALSALWADTGIQEAYARRSEFQLSESVKYFLDNLDRIGQLVSLAQMCRESFPFSSAAYQKMTLSCFQSYVPSRQDILFARKATKGIVEHDFFIKKIPFKMVDVGGQRSQRQKWFQCFDGITSILFMVSSSEYDQVLMEDRRTNRLVESMNIFETIVNNKLFLNVSIILFLNKTDLLVEKIRTVDIRKNFPEFRGDPRRLEDVQAFLVQSFSRKRRNRGKPLFHHFTTAVDTENIRFVFHAVKDTILQENLKDIMLQ</sequence>
<evidence type="ECO:0000256" key="14">
    <source>
        <dbReference type="PIRSR" id="PIRSR601019-1"/>
    </source>
</evidence>
<dbReference type="GO" id="GO:0005834">
    <property type="term" value="C:heterotrimeric G-protein complex"/>
    <property type="evidence" value="ECO:0007669"/>
    <property type="project" value="TreeGrafter"/>
</dbReference>
<evidence type="ECO:0000256" key="16">
    <source>
        <dbReference type="SAM" id="MobiDB-lite"/>
    </source>
</evidence>
<dbReference type="InterPro" id="IPR001019">
    <property type="entry name" value="Gprotein_alpha_su"/>
</dbReference>
<dbReference type="FunFam" id="1.10.400.10:FF:000004">
    <property type="entry name" value="Guanine nucleotide-binding protein subunit alpha-12"/>
    <property type="match status" value="1"/>
</dbReference>
<evidence type="ECO:0000256" key="2">
    <source>
        <dbReference type="ARBA" id="ARBA00004635"/>
    </source>
</evidence>
<feature type="region of interest" description="Disordered" evidence="16">
    <location>
        <begin position="15"/>
        <end position="43"/>
    </location>
</feature>
<dbReference type="Ensembl" id="ENSFHET00000013203.1">
    <property type="protein sequence ID" value="ENSFHEP00000001845.1"/>
    <property type="gene ID" value="ENSFHEG00000002591.1"/>
</dbReference>
<reference evidence="17" key="2">
    <citation type="submission" date="2025-09" db="UniProtKB">
        <authorList>
            <consortium name="Ensembl"/>
        </authorList>
    </citation>
    <scope>IDENTIFICATION</scope>
</reference>
<keyword evidence="13" id="KW-0449">Lipoprotein</keyword>
<evidence type="ECO:0000256" key="10">
    <source>
        <dbReference type="ARBA" id="ARBA00023136"/>
    </source>
</evidence>
<keyword evidence="4" id="KW-0963">Cytoplasm</keyword>
<organism evidence="17 18">
    <name type="scientific">Fundulus heteroclitus</name>
    <name type="common">Killifish</name>
    <name type="synonym">Mummichog</name>
    <dbReference type="NCBI Taxonomy" id="8078"/>
    <lineage>
        <taxon>Eukaryota</taxon>
        <taxon>Metazoa</taxon>
        <taxon>Chordata</taxon>
        <taxon>Craniata</taxon>
        <taxon>Vertebrata</taxon>
        <taxon>Euteleostomi</taxon>
        <taxon>Actinopterygii</taxon>
        <taxon>Neopterygii</taxon>
        <taxon>Teleostei</taxon>
        <taxon>Neoteleostei</taxon>
        <taxon>Acanthomorphata</taxon>
        <taxon>Ovalentaria</taxon>
        <taxon>Atherinomorphae</taxon>
        <taxon>Cyprinodontiformes</taxon>
        <taxon>Fundulidae</taxon>
        <taxon>Fundulus</taxon>
    </lineage>
</organism>
<dbReference type="PANTHER" id="PTHR10218:SF130">
    <property type="entry name" value="GUANINE NUCLEOTIDE-BINDING PROTEIN SUBUNIT ALPHA-12"/>
    <property type="match status" value="1"/>
</dbReference>
<keyword evidence="8 15" id="KW-0460">Magnesium</keyword>
<dbReference type="PRINTS" id="PR00318">
    <property type="entry name" value="GPROTEINA"/>
</dbReference>
<dbReference type="PRINTS" id="PR00440">
    <property type="entry name" value="GPROTEINA12"/>
</dbReference>
<dbReference type="GO" id="GO:0005737">
    <property type="term" value="C:cytoplasm"/>
    <property type="evidence" value="ECO:0007669"/>
    <property type="project" value="UniProtKB-SubCell"/>
</dbReference>
<feature type="binding site" evidence="14">
    <location>
        <position position="385"/>
    </location>
    <ligand>
        <name>GTP</name>
        <dbReference type="ChEBI" id="CHEBI:37565"/>
    </ligand>
</feature>
<dbReference type="GO" id="GO:0031526">
    <property type="term" value="C:brush border membrane"/>
    <property type="evidence" value="ECO:0007669"/>
    <property type="project" value="TreeGrafter"/>
</dbReference>
<keyword evidence="12" id="KW-0807">Transducer</keyword>
<evidence type="ECO:0000256" key="11">
    <source>
        <dbReference type="ARBA" id="ARBA00023139"/>
    </source>
</evidence>
<evidence type="ECO:0000256" key="15">
    <source>
        <dbReference type="PIRSR" id="PIRSR601019-2"/>
    </source>
</evidence>
<reference evidence="17" key="1">
    <citation type="submission" date="2025-08" db="UniProtKB">
        <authorList>
            <consortium name="Ensembl"/>
        </authorList>
    </citation>
    <scope>IDENTIFICATION</scope>
</reference>
<dbReference type="PROSITE" id="PS51882">
    <property type="entry name" value="G_ALPHA"/>
    <property type="match status" value="1"/>
</dbReference>
<feature type="binding site" evidence="14">
    <location>
        <begin position="234"/>
        <end position="240"/>
    </location>
    <ligand>
        <name>GTP</name>
        <dbReference type="ChEBI" id="CHEBI:37565"/>
    </ligand>
</feature>
<proteinExistence type="inferred from homology"/>
<evidence type="ECO:0000256" key="4">
    <source>
        <dbReference type="ARBA" id="ARBA00022490"/>
    </source>
</evidence>
<comment type="similarity">
    <text evidence="3">Belongs to the G-alpha family. G(12) subfamily.</text>
</comment>
<dbReference type="InterPro" id="IPR011025">
    <property type="entry name" value="GproteinA_insert"/>
</dbReference>
<keyword evidence="7 14" id="KW-0547">Nucleotide-binding</keyword>
<evidence type="ECO:0000256" key="5">
    <source>
        <dbReference type="ARBA" id="ARBA00022553"/>
    </source>
</evidence>
<keyword evidence="6 15" id="KW-0479">Metal-binding</keyword>
<dbReference type="Gene3D" id="3.40.50.300">
    <property type="entry name" value="P-loop containing nucleotide triphosphate hydrolases"/>
    <property type="match status" value="1"/>
</dbReference>
<dbReference type="CDD" id="cd00066">
    <property type="entry name" value="G-alpha"/>
    <property type="match status" value="1"/>
</dbReference>
<dbReference type="InterPro" id="IPR000469">
    <property type="entry name" value="Gprotein_alpha_12/13"/>
</dbReference>
<feature type="binding site" evidence="15">
    <location>
        <position position="240"/>
    </location>
    <ligand>
        <name>Mg(2+)</name>
        <dbReference type="ChEBI" id="CHEBI:18420"/>
    </ligand>
</feature>
<dbReference type="Gene3D" id="1.10.400.10">
    <property type="entry name" value="GI Alpha 1, domain 2-like"/>
    <property type="match status" value="1"/>
</dbReference>
<dbReference type="GO" id="GO:0046872">
    <property type="term" value="F:metal ion binding"/>
    <property type="evidence" value="ECO:0007669"/>
    <property type="project" value="UniProtKB-KW"/>
</dbReference>
<dbReference type="GO" id="GO:0005525">
    <property type="term" value="F:GTP binding"/>
    <property type="evidence" value="ECO:0007669"/>
    <property type="project" value="UniProtKB-KW"/>
</dbReference>
<feature type="compositionally biased region" description="Basic and acidic residues" evidence="16">
    <location>
        <begin position="27"/>
        <end position="43"/>
    </location>
</feature>
<dbReference type="GO" id="GO:0007266">
    <property type="term" value="P:Rho protein signal transduction"/>
    <property type="evidence" value="ECO:0007669"/>
    <property type="project" value="InterPro"/>
</dbReference>
<evidence type="ECO:0000256" key="7">
    <source>
        <dbReference type="ARBA" id="ARBA00022741"/>
    </source>
</evidence>
<dbReference type="GO" id="GO:0007188">
    <property type="term" value="P:adenylate cyclase-modulating G protein-coupled receptor signaling pathway"/>
    <property type="evidence" value="ECO:0007669"/>
    <property type="project" value="TreeGrafter"/>
</dbReference>
<evidence type="ECO:0000256" key="1">
    <source>
        <dbReference type="ARBA" id="ARBA00004496"/>
    </source>
</evidence>
<keyword evidence="11" id="KW-0564">Palmitate</keyword>
<feature type="binding site" evidence="14">
    <location>
        <begin position="328"/>
        <end position="331"/>
    </location>
    <ligand>
        <name>GTP</name>
        <dbReference type="ChEBI" id="CHEBI:37565"/>
    </ligand>
</feature>
<dbReference type="Pfam" id="PF00503">
    <property type="entry name" value="G-alpha"/>
    <property type="match status" value="1"/>
</dbReference>
<evidence type="ECO:0000256" key="12">
    <source>
        <dbReference type="ARBA" id="ARBA00023224"/>
    </source>
</evidence>
<feature type="binding site" evidence="15">
    <location>
        <position position="75"/>
    </location>
    <ligand>
        <name>Mg(2+)</name>
        <dbReference type="ChEBI" id="CHEBI:18420"/>
    </ligand>
</feature>
<keyword evidence="10" id="KW-0472">Membrane</keyword>
<name>A0A3Q2NS01_FUNHE</name>
<evidence type="ECO:0000313" key="18">
    <source>
        <dbReference type="Proteomes" id="UP000265000"/>
    </source>
</evidence>
<keyword evidence="18" id="KW-1185">Reference proteome</keyword>
<keyword evidence="9 14" id="KW-0342">GTP-binding</keyword>
<evidence type="ECO:0000256" key="6">
    <source>
        <dbReference type="ARBA" id="ARBA00022723"/>
    </source>
</evidence>
<dbReference type="SUPFAM" id="SSF52540">
    <property type="entry name" value="P-loop containing nucleoside triphosphate hydrolases"/>
    <property type="match status" value="1"/>
</dbReference>
<evidence type="ECO:0000313" key="17">
    <source>
        <dbReference type="Ensembl" id="ENSFHEP00000001845.1"/>
    </source>
</evidence>
<dbReference type="FunFam" id="3.40.50.300:FF:000754">
    <property type="entry name" value="Guanine nucleotide-binding protein subunit alpha-13"/>
    <property type="match status" value="1"/>
</dbReference>
<accession>A0A3Q2NS01</accession>
<dbReference type="STRING" id="8078.ENSFHEP00000001845"/>
<dbReference type="InterPro" id="IPR027417">
    <property type="entry name" value="P-loop_NTPase"/>
</dbReference>
<evidence type="ECO:0000256" key="8">
    <source>
        <dbReference type="ARBA" id="ARBA00022842"/>
    </source>
</evidence>
<feature type="binding site" evidence="14">
    <location>
        <begin position="71"/>
        <end position="76"/>
    </location>
    <ligand>
        <name>GTP</name>
        <dbReference type="ChEBI" id="CHEBI:37565"/>
    </ligand>
</feature>
<dbReference type="GO" id="GO:0031752">
    <property type="term" value="F:D5 dopamine receptor binding"/>
    <property type="evidence" value="ECO:0007669"/>
    <property type="project" value="TreeGrafter"/>
</dbReference>
<comment type="subcellular location">
    <subcellularLocation>
        <location evidence="1">Cytoplasm</location>
    </subcellularLocation>
    <subcellularLocation>
        <location evidence="2">Membrane</location>
        <topology evidence="2">Lipid-anchor</topology>
    </subcellularLocation>
</comment>
<evidence type="ECO:0000256" key="9">
    <source>
        <dbReference type="ARBA" id="ARBA00023134"/>
    </source>
</evidence>
<dbReference type="SUPFAM" id="SSF47895">
    <property type="entry name" value="Transducin (alpha subunit), insertion domain"/>
    <property type="match status" value="1"/>
</dbReference>
<evidence type="ECO:0000256" key="13">
    <source>
        <dbReference type="ARBA" id="ARBA00023288"/>
    </source>
</evidence>
<dbReference type="GeneTree" id="ENSGT00940000157636"/>
<feature type="binding site" evidence="14">
    <location>
        <begin position="259"/>
        <end position="263"/>
    </location>
    <ligand>
        <name>GTP</name>
        <dbReference type="ChEBI" id="CHEBI:37565"/>
    </ligand>
</feature>
<dbReference type="Proteomes" id="UP000265000">
    <property type="component" value="Unplaced"/>
</dbReference>